<dbReference type="SUPFAM" id="SSF54211">
    <property type="entry name" value="Ribosomal protein S5 domain 2-like"/>
    <property type="match status" value="1"/>
</dbReference>
<evidence type="ECO:0000313" key="5">
    <source>
        <dbReference type="WBParaSite" id="GPUH_0001139201-mRNA-1"/>
    </source>
</evidence>
<evidence type="ECO:0000259" key="4">
    <source>
        <dbReference type="SMART" id="SM01340"/>
    </source>
</evidence>
<comment type="similarity">
    <text evidence="1">Belongs to the DNA mismatch repair MutL/HexB family.</text>
</comment>
<dbReference type="CDD" id="cd03484">
    <property type="entry name" value="MutL_Trans_hPMS_2_like"/>
    <property type="match status" value="1"/>
</dbReference>
<dbReference type="InterPro" id="IPR036890">
    <property type="entry name" value="HATPase_C_sf"/>
</dbReference>
<dbReference type="InterPro" id="IPR014721">
    <property type="entry name" value="Ribsml_uS5_D2-typ_fold_subgr"/>
</dbReference>
<evidence type="ECO:0000256" key="2">
    <source>
        <dbReference type="ARBA" id="ARBA00022763"/>
    </source>
</evidence>
<dbReference type="GO" id="GO:0016887">
    <property type="term" value="F:ATP hydrolysis activity"/>
    <property type="evidence" value="ECO:0007669"/>
    <property type="project" value="InterPro"/>
</dbReference>
<dbReference type="Gene3D" id="3.30.230.10">
    <property type="match status" value="1"/>
</dbReference>
<dbReference type="GO" id="GO:0032389">
    <property type="term" value="C:MutLalpha complex"/>
    <property type="evidence" value="ECO:0007669"/>
    <property type="project" value="TreeGrafter"/>
</dbReference>
<dbReference type="GO" id="GO:0140664">
    <property type="term" value="F:ATP-dependent DNA damage sensor activity"/>
    <property type="evidence" value="ECO:0007669"/>
    <property type="project" value="InterPro"/>
</dbReference>
<feature type="region of interest" description="Disordered" evidence="3">
    <location>
        <begin position="345"/>
        <end position="374"/>
    </location>
</feature>
<name>A0A183DRN8_9BILA</name>
<dbReference type="InterPro" id="IPR002099">
    <property type="entry name" value="MutL/Mlh/PMS"/>
</dbReference>
<dbReference type="AlphaFoldDB" id="A0A183DRN8"/>
<evidence type="ECO:0000256" key="3">
    <source>
        <dbReference type="SAM" id="MobiDB-lite"/>
    </source>
</evidence>
<protein>
    <submittedName>
        <fullName evidence="5">DNA_mis_repair domain-containing protein</fullName>
    </submittedName>
</protein>
<dbReference type="GO" id="GO:0006298">
    <property type="term" value="P:mismatch repair"/>
    <property type="evidence" value="ECO:0007669"/>
    <property type="project" value="InterPro"/>
</dbReference>
<dbReference type="PANTHER" id="PTHR10073:SF52">
    <property type="entry name" value="MISMATCH REPAIR ENDONUCLEASE PMS2"/>
    <property type="match status" value="1"/>
</dbReference>
<accession>A0A183DRN8</accession>
<dbReference type="SUPFAM" id="SSF55874">
    <property type="entry name" value="ATPase domain of HSP90 chaperone/DNA topoisomerase II/histidine kinase"/>
    <property type="match status" value="1"/>
</dbReference>
<dbReference type="GO" id="GO:0005524">
    <property type="term" value="F:ATP binding"/>
    <property type="evidence" value="ECO:0007669"/>
    <property type="project" value="InterPro"/>
</dbReference>
<dbReference type="Gene3D" id="3.30.565.10">
    <property type="entry name" value="Histidine kinase-like ATPase, C-terminal domain"/>
    <property type="match status" value="1"/>
</dbReference>
<dbReference type="WBParaSite" id="GPUH_0001139201-mRNA-1">
    <property type="protein sequence ID" value="GPUH_0001139201-mRNA-1"/>
    <property type="gene ID" value="GPUH_0001139201"/>
</dbReference>
<dbReference type="PROSITE" id="PS00058">
    <property type="entry name" value="DNA_MISMATCH_REPAIR_1"/>
    <property type="match status" value="1"/>
</dbReference>
<dbReference type="SMART" id="SM01340">
    <property type="entry name" value="DNA_mis_repair"/>
    <property type="match status" value="1"/>
</dbReference>
<dbReference type="InterPro" id="IPR013507">
    <property type="entry name" value="DNA_mismatch_S5_2-like"/>
</dbReference>
<organism evidence="5">
    <name type="scientific">Gongylonema pulchrum</name>
    <dbReference type="NCBI Taxonomy" id="637853"/>
    <lineage>
        <taxon>Eukaryota</taxon>
        <taxon>Metazoa</taxon>
        <taxon>Ecdysozoa</taxon>
        <taxon>Nematoda</taxon>
        <taxon>Chromadorea</taxon>
        <taxon>Rhabditida</taxon>
        <taxon>Spirurina</taxon>
        <taxon>Spiruromorpha</taxon>
        <taxon>Spiruroidea</taxon>
        <taxon>Gongylonematidae</taxon>
        <taxon>Gongylonema</taxon>
    </lineage>
</organism>
<dbReference type="Pfam" id="PF01119">
    <property type="entry name" value="DNA_mis_repair"/>
    <property type="match status" value="1"/>
</dbReference>
<evidence type="ECO:0000256" key="1">
    <source>
        <dbReference type="ARBA" id="ARBA00006082"/>
    </source>
</evidence>
<keyword evidence="2" id="KW-0227">DNA damage</keyword>
<reference evidence="5" key="1">
    <citation type="submission" date="2016-06" db="UniProtKB">
        <authorList>
            <consortium name="WormBaseParasite"/>
        </authorList>
    </citation>
    <scope>IDENTIFICATION</scope>
</reference>
<dbReference type="InterPro" id="IPR014762">
    <property type="entry name" value="DNA_mismatch_repair_CS"/>
</dbReference>
<sequence>LNFFEFSEIRTRKMGFEALETVDDGSGIHSDDFDALCKSHATSKLSNFSDFNHLTTFGFRGEALNSLCAVSSLSIITRHADEPLATKLHFDHSGSIRSREKCARTVGTTVTIENLFETLPVRRKEFERTVKKAFAKLLTVVQSFALSRTDVRFVVNSLIPGKQHQALVTPGGNATIKDVIVSLFGARFEKGTILDIVEQHPDETNVLVIYRISGYVSSCVHGQGRSSADRQFVYFNKRPIDYIKLCRIANEVYQQYNRGQYCMLILFVDVPPESIDVNISPDKRSVFFEREKELFALLRASLLATFAPHLGHAGSLNTPISNDLPLSGSADDSFIRLTQINETEDDDDSFDVSAQSFRPSLEPKSNLGPPADITVATDNSRGPRLGMLSYKNEKFVLFSVRLW</sequence>
<dbReference type="NCBIfam" id="TIGR00585">
    <property type="entry name" value="mutl"/>
    <property type="match status" value="1"/>
</dbReference>
<dbReference type="PANTHER" id="PTHR10073">
    <property type="entry name" value="DNA MISMATCH REPAIR PROTEIN MLH, PMS, MUTL"/>
    <property type="match status" value="1"/>
</dbReference>
<dbReference type="GO" id="GO:0030983">
    <property type="term" value="F:mismatched DNA binding"/>
    <property type="evidence" value="ECO:0007669"/>
    <property type="project" value="InterPro"/>
</dbReference>
<proteinExistence type="inferred from homology"/>
<feature type="domain" description="DNA mismatch repair protein S5" evidence="4">
    <location>
        <begin position="180"/>
        <end position="307"/>
    </location>
</feature>
<dbReference type="InterPro" id="IPR038973">
    <property type="entry name" value="MutL/Mlh/Pms-like"/>
</dbReference>
<dbReference type="InterPro" id="IPR020568">
    <property type="entry name" value="Ribosomal_Su5_D2-typ_SF"/>
</dbReference>